<sequence>MKYIFAIMKCKFSSFLILIFLLPSGFMTASSNSQDRRPYDTFEFLERRGYSYLVGITGPERVASLCIRSHYQASSDSASPIYLQFKYVPQKESQEALAEGIQEKDDYEEHPKEFGLTLYVRGEGALLDVVVRGDTTKTPVQGSFNVIYASHECLVIAPLPRKPPKNEETRMLHVD</sequence>
<dbReference type="InterPro" id="IPR012674">
    <property type="entry name" value="Calycin"/>
</dbReference>
<proteinExistence type="predicted"/>
<feature type="chain" id="PRO_5026279376" evidence="1">
    <location>
        <begin position="30"/>
        <end position="175"/>
    </location>
</feature>
<organism evidence="2">
    <name type="scientific">Rhipicephalus microplus</name>
    <name type="common">Cattle tick</name>
    <name type="synonym">Boophilus microplus</name>
    <dbReference type="NCBI Taxonomy" id="6941"/>
    <lineage>
        <taxon>Eukaryota</taxon>
        <taxon>Metazoa</taxon>
        <taxon>Ecdysozoa</taxon>
        <taxon>Arthropoda</taxon>
        <taxon>Chelicerata</taxon>
        <taxon>Arachnida</taxon>
        <taxon>Acari</taxon>
        <taxon>Parasitiformes</taxon>
        <taxon>Ixodida</taxon>
        <taxon>Ixodoidea</taxon>
        <taxon>Ixodidae</taxon>
        <taxon>Rhipicephalinae</taxon>
        <taxon>Rhipicephalus</taxon>
        <taxon>Boophilus</taxon>
    </lineage>
</organism>
<keyword evidence="1" id="KW-0732">Signal</keyword>
<feature type="signal peptide" evidence="1">
    <location>
        <begin position="1"/>
        <end position="29"/>
    </location>
</feature>
<dbReference type="EMBL" id="GIKN01002715">
    <property type="protein sequence ID" value="NIE44988.1"/>
    <property type="molecule type" value="Transcribed_RNA"/>
</dbReference>
<reference evidence="2" key="1">
    <citation type="submission" date="2020-03" db="EMBL/GenBank/DDBJ databases">
        <title>A transcriptome and proteome of the tick Rhipicephalus microplus shaped by the genetic composition of its hosts and developmental stage.</title>
        <authorList>
            <person name="Garcia G.R."/>
            <person name="Ribeiro J.M.C."/>
            <person name="Maruyama S.R."/>
            <person name="Gardinasse L.G."/>
            <person name="Nelson K."/>
            <person name="Ferreira B.R."/>
            <person name="Andrade T.G."/>
            <person name="Santos I.K.F.M."/>
        </authorList>
    </citation>
    <scope>NUCLEOTIDE SEQUENCE</scope>
    <source>
        <strain evidence="2">NSGR</strain>
        <tissue evidence="2">Salivary glands</tissue>
    </source>
</reference>
<dbReference type="Gene3D" id="2.40.128.20">
    <property type="match status" value="1"/>
</dbReference>
<accession>A0A6G5A334</accession>
<dbReference type="AlphaFoldDB" id="A0A6G5A334"/>
<evidence type="ECO:0000313" key="2">
    <source>
        <dbReference type="EMBL" id="NIE44988.1"/>
    </source>
</evidence>
<evidence type="ECO:0000256" key="1">
    <source>
        <dbReference type="SAM" id="SignalP"/>
    </source>
</evidence>
<protein>
    <submittedName>
        <fullName evidence="2">Putative lipocalin</fullName>
    </submittedName>
</protein>
<name>A0A6G5A334_RHIMP</name>